<dbReference type="Proteomes" id="UP000694408">
    <property type="component" value="Unplaced"/>
</dbReference>
<evidence type="ECO:0000256" key="7">
    <source>
        <dbReference type="ARBA" id="ARBA00025735"/>
    </source>
</evidence>
<name>A0A8C5IG09_JUNHY</name>
<keyword evidence="5" id="KW-0539">Nucleus</keyword>
<evidence type="ECO:0000256" key="1">
    <source>
        <dbReference type="ARBA" id="ARBA00004123"/>
    </source>
</evidence>
<evidence type="ECO:0000256" key="4">
    <source>
        <dbReference type="ARBA" id="ARBA00022838"/>
    </source>
</evidence>
<sequence>MAAPSGDSDSAPAPTPTPTPTRELEPTPAPALYQGSGDGSGDLKARALVRVRDQMKEQLIEQNTAILAGQENFLDHEIEEYFIQSATEDLERDLEDAAVSLHNRTLALQRAQIVDALRNKLEQDDEDSRLILKTVQDINLLSWIIIDYQQQVHQKEQQLTDIKMERLLQKKYGGEKLQQNHTMEKRQKEKQAYVNVYEADKVLYEIEQVRWITTIIQHVFQNIIIGSRINWAEDEYLKAIVLHLEKNVVSQ</sequence>
<evidence type="ECO:0000256" key="8">
    <source>
        <dbReference type="SAM" id="MobiDB-lite"/>
    </source>
</evidence>
<dbReference type="PANTHER" id="PTHR48122">
    <property type="entry name" value="CENTROMERE PROTEIN H"/>
    <property type="match status" value="1"/>
</dbReference>
<dbReference type="GO" id="GO:0000776">
    <property type="term" value="C:kinetochore"/>
    <property type="evidence" value="ECO:0007669"/>
    <property type="project" value="UniProtKB-KW"/>
</dbReference>
<evidence type="ECO:0000259" key="9">
    <source>
        <dbReference type="Pfam" id="PF05837"/>
    </source>
</evidence>
<reference evidence="10" key="2">
    <citation type="submission" date="2025-09" db="UniProtKB">
        <authorList>
            <consortium name="Ensembl"/>
        </authorList>
    </citation>
    <scope>IDENTIFICATION</scope>
</reference>
<dbReference type="Ensembl" id="ENSJHYT00000004526.1">
    <property type="protein sequence ID" value="ENSJHYP00000003682.1"/>
    <property type="gene ID" value="ENSJHYG00000003033.1"/>
</dbReference>
<comment type="similarity">
    <text evidence="7">Belongs to the CENP-H/MCM16 family.</text>
</comment>
<reference evidence="10" key="1">
    <citation type="submission" date="2025-08" db="UniProtKB">
        <authorList>
            <consortium name="Ensembl"/>
        </authorList>
    </citation>
    <scope>IDENTIFICATION</scope>
</reference>
<evidence type="ECO:0000256" key="5">
    <source>
        <dbReference type="ARBA" id="ARBA00023242"/>
    </source>
</evidence>
<dbReference type="GO" id="GO:0007052">
    <property type="term" value="P:mitotic spindle organization"/>
    <property type="evidence" value="ECO:0007669"/>
    <property type="project" value="TreeGrafter"/>
</dbReference>
<keyword evidence="3" id="KW-0158">Chromosome</keyword>
<dbReference type="Pfam" id="PF05837">
    <property type="entry name" value="CENP-H"/>
    <property type="match status" value="1"/>
</dbReference>
<dbReference type="InterPro" id="IPR040034">
    <property type="entry name" value="CENP-H"/>
</dbReference>
<keyword evidence="11" id="KW-1185">Reference proteome</keyword>
<proteinExistence type="inferred from homology"/>
<dbReference type="GO" id="GO:0043515">
    <property type="term" value="F:kinetochore binding"/>
    <property type="evidence" value="ECO:0007669"/>
    <property type="project" value="TreeGrafter"/>
</dbReference>
<organism evidence="10 11">
    <name type="scientific">Junco hyemalis</name>
    <name type="common">Dark-eyed junco</name>
    <dbReference type="NCBI Taxonomy" id="40217"/>
    <lineage>
        <taxon>Eukaryota</taxon>
        <taxon>Metazoa</taxon>
        <taxon>Chordata</taxon>
        <taxon>Craniata</taxon>
        <taxon>Vertebrata</taxon>
        <taxon>Euteleostomi</taxon>
        <taxon>Archelosauria</taxon>
        <taxon>Archosauria</taxon>
        <taxon>Dinosauria</taxon>
        <taxon>Saurischia</taxon>
        <taxon>Theropoda</taxon>
        <taxon>Coelurosauria</taxon>
        <taxon>Aves</taxon>
        <taxon>Neognathae</taxon>
        <taxon>Neoaves</taxon>
        <taxon>Telluraves</taxon>
        <taxon>Australaves</taxon>
        <taxon>Passeriformes</taxon>
        <taxon>Passerellidae</taxon>
        <taxon>Junco</taxon>
    </lineage>
</organism>
<dbReference type="GO" id="GO:0005634">
    <property type="term" value="C:nucleus"/>
    <property type="evidence" value="ECO:0007669"/>
    <property type="project" value="UniProtKB-SubCell"/>
</dbReference>
<evidence type="ECO:0000313" key="11">
    <source>
        <dbReference type="Proteomes" id="UP000694408"/>
    </source>
</evidence>
<keyword evidence="6" id="KW-0137">Centromere</keyword>
<feature type="region of interest" description="Disordered" evidence="8">
    <location>
        <begin position="1"/>
        <end position="40"/>
    </location>
</feature>
<dbReference type="GO" id="GO:0051382">
    <property type="term" value="P:kinetochore assembly"/>
    <property type="evidence" value="ECO:0007669"/>
    <property type="project" value="InterPro"/>
</dbReference>
<protein>
    <submittedName>
        <fullName evidence="10">Centromere protein H</fullName>
    </submittedName>
</protein>
<feature type="compositionally biased region" description="Low complexity" evidence="8">
    <location>
        <begin position="1"/>
        <end position="12"/>
    </location>
</feature>
<evidence type="ECO:0000256" key="3">
    <source>
        <dbReference type="ARBA" id="ARBA00022454"/>
    </source>
</evidence>
<keyword evidence="4" id="KW-0995">Kinetochore</keyword>
<dbReference type="AlphaFoldDB" id="A0A8C5IG09"/>
<evidence type="ECO:0000313" key="10">
    <source>
        <dbReference type="Ensembl" id="ENSJHYP00000003682.1"/>
    </source>
</evidence>
<dbReference type="PANTHER" id="PTHR48122:SF1">
    <property type="entry name" value="CENTROMERE PROTEIN H"/>
    <property type="match status" value="1"/>
</dbReference>
<comment type="subcellular location">
    <subcellularLocation>
        <location evidence="2">Chromosome</location>
        <location evidence="2">Centromere</location>
        <location evidence="2">Kinetochore</location>
    </subcellularLocation>
    <subcellularLocation>
        <location evidence="1">Nucleus</location>
    </subcellularLocation>
</comment>
<evidence type="ECO:0000256" key="2">
    <source>
        <dbReference type="ARBA" id="ARBA00004629"/>
    </source>
</evidence>
<dbReference type="InterPro" id="IPR008426">
    <property type="entry name" value="CENP-H_C"/>
</dbReference>
<dbReference type="GO" id="GO:0007059">
    <property type="term" value="P:chromosome segregation"/>
    <property type="evidence" value="ECO:0007669"/>
    <property type="project" value="TreeGrafter"/>
</dbReference>
<accession>A0A8C5IG09</accession>
<evidence type="ECO:0000256" key="6">
    <source>
        <dbReference type="ARBA" id="ARBA00023328"/>
    </source>
</evidence>
<dbReference type="OMA" id="KSHQESW"/>
<feature type="domain" description="Centromere protein H C-terminal" evidence="9">
    <location>
        <begin position="48"/>
        <end position="245"/>
    </location>
</feature>